<proteinExistence type="predicted"/>
<dbReference type="InParanoid" id="A0A2P5FY22"/>
<gene>
    <name evidence="1" type="ORF">TorRG33x02_016660</name>
</gene>
<accession>A0A2P5FY22</accession>
<organism evidence="1 2">
    <name type="scientific">Trema orientale</name>
    <name type="common">Charcoal tree</name>
    <name type="synonym">Celtis orientalis</name>
    <dbReference type="NCBI Taxonomy" id="63057"/>
    <lineage>
        <taxon>Eukaryota</taxon>
        <taxon>Viridiplantae</taxon>
        <taxon>Streptophyta</taxon>
        <taxon>Embryophyta</taxon>
        <taxon>Tracheophyta</taxon>
        <taxon>Spermatophyta</taxon>
        <taxon>Magnoliopsida</taxon>
        <taxon>eudicotyledons</taxon>
        <taxon>Gunneridae</taxon>
        <taxon>Pentapetalae</taxon>
        <taxon>rosids</taxon>
        <taxon>fabids</taxon>
        <taxon>Rosales</taxon>
        <taxon>Cannabaceae</taxon>
        <taxon>Trema</taxon>
    </lineage>
</organism>
<dbReference type="AlphaFoldDB" id="A0A2P5FY22"/>
<sequence length="129" mass="14474">MHRKLIICFYSAKELYLHFGVNSRSYTQKLTSCLQLKPTYVWCITTLQKGLSDSKGILLRTLDFSAYVIVFQGLNMHPLDCFAGKLSRELGSPISSFMVPPDGLVAHSSAEQRKVKCSGNQANYISHIN</sequence>
<protein>
    <submittedName>
        <fullName evidence="1">Uncharacterized protein</fullName>
    </submittedName>
</protein>
<dbReference type="Proteomes" id="UP000237000">
    <property type="component" value="Unassembled WGS sequence"/>
</dbReference>
<comment type="caution">
    <text evidence="1">The sequence shown here is derived from an EMBL/GenBank/DDBJ whole genome shotgun (WGS) entry which is preliminary data.</text>
</comment>
<evidence type="ECO:0000313" key="1">
    <source>
        <dbReference type="EMBL" id="POO02680.1"/>
    </source>
</evidence>
<dbReference type="OrthoDB" id="10273256at2759"/>
<name>A0A2P5FY22_TREOI</name>
<keyword evidence="2" id="KW-1185">Reference proteome</keyword>
<reference evidence="2" key="1">
    <citation type="submission" date="2016-06" db="EMBL/GenBank/DDBJ databases">
        <title>Parallel loss of symbiosis genes in relatives of nitrogen-fixing non-legume Parasponia.</title>
        <authorList>
            <person name="Van Velzen R."/>
            <person name="Holmer R."/>
            <person name="Bu F."/>
            <person name="Rutten L."/>
            <person name="Van Zeijl A."/>
            <person name="Liu W."/>
            <person name="Santuari L."/>
            <person name="Cao Q."/>
            <person name="Sharma T."/>
            <person name="Shen D."/>
            <person name="Roswanjaya Y."/>
            <person name="Wardhani T."/>
            <person name="Kalhor M.S."/>
            <person name="Jansen J."/>
            <person name="Van den Hoogen J."/>
            <person name="Gungor B."/>
            <person name="Hartog M."/>
            <person name="Hontelez J."/>
            <person name="Verver J."/>
            <person name="Yang W.-C."/>
            <person name="Schijlen E."/>
            <person name="Repin R."/>
            <person name="Schilthuizen M."/>
            <person name="Schranz E."/>
            <person name="Heidstra R."/>
            <person name="Miyata K."/>
            <person name="Fedorova E."/>
            <person name="Kohlen W."/>
            <person name="Bisseling T."/>
            <person name="Smit S."/>
            <person name="Geurts R."/>
        </authorList>
    </citation>
    <scope>NUCLEOTIDE SEQUENCE [LARGE SCALE GENOMIC DNA]</scope>
    <source>
        <strain evidence="2">cv. RG33-2</strain>
    </source>
</reference>
<dbReference type="EMBL" id="JXTC01000004">
    <property type="protein sequence ID" value="POO02680.1"/>
    <property type="molecule type" value="Genomic_DNA"/>
</dbReference>
<evidence type="ECO:0000313" key="2">
    <source>
        <dbReference type="Proteomes" id="UP000237000"/>
    </source>
</evidence>